<dbReference type="SMART" id="SM00388">
    <property type="entry name" value="HisKA"/>
    <property type="match status" value="1"/>
</dbReference>
<dbReference type="PANTHER" id="PTHR45453:SF1">
    <property type="entry name" value="PHOSPHATE REGULON SENSOR PROTEIN PHOR"/>
    <property type="match status" value="1"/>
</dbReference>
<keyword evidence="7" id="KW-0547">Nucleotide-binding</keyword>
<dbReference type="OrthoDB" id="9813151at2"/>
<evidence type="ECO:0000256" key="1">
    <source>
        <dbReference type="ARBA" id="ARBA00000085"/>
    </source>
</evidence>
<evidence type="ECO:0000256" key="10">
    <source>
        <dbReference type="ARBA" id="ARBA00023012"/>
    </source>
</evidence>
<comment type="subcellular location">
    <subcellularLocation>
        <location evidence="2">Cell membrane</location>
    </subcellularLocation>
</comment>
<dbReference type="GO" id="GO:0000155">
    <property type="term" value="F:phosphorelay sensor kinase activity"/>
    <property type="evidence" value="ECO:0007669"/>
    <property type="project" value="InterPro"/>
</dbReference>
<evidence type="ECO:0000256" key="8">
    <source>
        <dbReference type="ARBA" id="ARBA00022777"/>
    </source>
</evidence>
<evidence type="ECO:0000256" key="9">
    <source>
        <dbReference type="ARBA" id="ARBA00022840"/>
    </source>
</evidence>
<evidence type="ECO:0000313" key="16">
    <source>
        <dbReference type="Proteomes" id="UP000230842"/>
    </source>
</evidence>
<dbReference type="InterPro" id="IPR036097">
    <property type="entry name" value="HisK_dim/P_sf"/>
</dbReference>
<evidence type="ECO:0000256" key="13">
    <source>
        <dbReference type="SAM" id="MobiDB-lite"/>
    </source>
</evidence>
<dbReference type="FunFam" id="1.10.287.130:FF:000008">
    <property type="entry name" value="Two-component sensor histidine kinase"/>
    <property type="match status" value="1"/>
</dbReference>
<dbReference type="FunFam" id="3.30.565.10:FF:000006">
    <property type="entry name" value="Sensor histidine kinase WalK"/>
    <property type="match status" value="1"/>
</dbReference>
<name>A0A2M9BGP4_9ACTN</name>
<dbReference type="CDD" id="cd00082">
    <property type="entry name" value="HisKA"/>
    <property type="match status" value="1"/>
</dbReference>
<dbReference type="PROSITE" id="PS50109">
    <property type="entry name" value="HIS_KIN"/>
    <property type="match status" value="1"/>
</dbReference>
<proteinExistence type="predicted"/>
<keyword evidence="8 15" id="KW-0418">Kinase</keyword>
<dbReference type="InterPro" id="IPR005467">
    <property type="entry name" value="His_kinase_dom"/>
</dbReference>
<feature type="compositionally biased region" description="Low complexity" evidence="13">
    <location>
        <begin position="382"/>
        <end position="404"/>
    </location>
</feature>
<dbReference type="InterPro" id="IPR003594">
    <property type="entry name" value="HATPase_dom"/>
</dbReference>
<feature type="domain" description="Histidine kinase" evidence="14">
    <location>
        <begin position="155"/>
        <end position="371"/>
    </location>
</feature>
<sequence>MDPNVAFVFGAAFGLLLGAGVAYAWRYSERAQTIVPPQPEPEVPVGAVAVLSVLRSSAVIVDAAERVVKASAPAHAMGLVQDTRLENPAMRELVRQVRRDGQVREDEIVLRLGHRRQRHVLVRVAPLTSRLVVVLVDDRTRERHVERIRRDFVANVSHELKTPVGALNLLAEAVAEAHDDPEAVVRFAGRMQREGERLTRLVQQIIELSRLQGDDLVDEPQEVDVARLVRASVEANGTDAELRGIDIAMRCDDELYVLGDPSQLLQALNNLVENAVAYSPERTHVSVVAEHHDEDVQVTVRDQGIGIPAPELERIFERFYRVDPARSRSTGGTGLGLSIVKHVAASHGGSVEVWSEPGEGSSFTLVLPAAARTREDAEGSDAEGSGETPPPAGGEADGPAAEAGRAAHHVRTVPGIAPVRPTQEVRP</sequence>
<accession>A0A2M9BGP4</accession>
<evidence type="ECO:0000259" key="14">
    <source>
        <dbReference type="PROSITE" id="PS50109"/>
    </source>
</evidence>
<evidence type="ECO:0000256" key="11">
    <source>
        <dbReference type="ARBA" id="ARBA00023136"/>
    </source>
</evidence>
<organism evidence="15 16">
    <name type="scientific">Mumia flava</name>
    <dbReference type="NCBI Taxonomy" id="1348852"/>
    <lineage>
        <taxon>Bacteria</taxon>
        <taxon>Bacillati</taxon>
        <taxon>Actinomycetota</taxon>
        <taxon>Actinomycetes</taxon>
        <taxon>Propionibacteriales</taxon>
        <taxon>Nocardioidaceae</taxon>
        <taxon>Mumia</taxon>
    </lineage>
</organism>
<keyword evidence="10" id="KW-0902">Two-component regulatory system</keyword>
<dbReference type="EMBL" id="PGEZ01000001">
    <property type="protein sequence ID" value="PJJ57111.1"/>
    <property type="molecule type" value="Genomic_DNA"/>
</dbReference>
<dbReference type="InterPro" id="IPR036890">
    <property type="entry name" value="HATPase_C_sf"/>
</dbReference>
<dbReference type="RefSeq" id="WP_100414571.1">
    <property type="nucleotide sequence ID" value="NZ_PGEZ01000001.1"/>
</dbReference>
<dbReference type="Gene3D" id="3.30.565.10">
    <property type="entry name" value="Histidine kinase-like ATPase, C-terminal domain"/>
    <property type="match status" value="1"/>
</dbReference>
<evidence type="ECO:0000256" key="2">
    <source>
        <dbReference type="ARBA" id="ARBA00004236"/>
    </source>
</evidence>
<dbReference type="Pfam" id="PF00512">
    <property type="entry name" value="HisKA"/>
    <property type="match status" value="1"/>
</dbReference>
<feature type="region of interest" description="Disordered" evidence="13">
    <location>
        <begin position="372"/>
        <end position="427"/>
    </location>
</feature>
<dbReference type="CDD" id="cd00075">
    <property type="entry name" value="HATPase"/>
    <property type="match status" value="1"/>
</dbReference>
<dbReference type="SUPFAM" id="SSF55874">
    <property type="entry name" value="ATPase domain of HSP90 chaperone/DNA topoisomerase II/histidine kinase"/>
    <property type="match status" value="1"/>
</dbReference>
<keyword evidence="4" id="KW-1003">Cell membrane</keyword>
<evidence type="ECO:0000256" key="12">
    <source>
        <dbReference type="ARBA" id="ARBA00039401"/>
    </source>
</evidence>
<protein>
    <recommendedName>
        <fullName evidence="12">Sensor-like histidine kinase SenX3</fullName>
        <ecNumber evidence="3">2.7.13.3</ecNumber>
    </recommendedName>
</protein>
<evidence type="ECO:0000256" key="6">
    <source>
        <dbReference type="ARBA" id="ARBA00022679"/>
    </source>
</evidence>
<dbReference type="InterPro" id="IPR004358">
    <property type="entry name" value="Sig_transdc_His_kin-like_C"/>
</dbReference>
<gene>
    <name evidence="15" type="ORF">CLV56_1332</name>
</gene>
<dbReference type="EC" id="2.7.13.3" evidence="3"/>
<keyword evidence="6" id="KW-0808">Transferase</keyword>
<evidence type="ECO:0000313" key="15">
    <source>
        <dbReference type="EMBL" id="PJJ57111.1"/>
    </source>
</evidence>
<dbReference type="PANTHER" id="PTHR45453">
    <property type="entry name" value="PHOSPHATE REGULON SENSOR PROTEIN PHOR"/>
    <property type="match status" value="1"/>
</dbReference>
<dbReference type="PRINTS" id="PR00344">
    <property type="entry name" value="BCTRLSENSOR"/>
</dbReference>
<evidence type="ECO:0000256" key="3">
    <source>
        <dbReference type="ARBA" id="ARBA00012438"/>
    </source>
</evidence>
<keyword evidence="9" id="KW-0067">ATP-binding</keyword>
<evidence type="ECO:0000256" key="4">
    <source>
        <dbReference type="ARBA" id="ARBA00022475"/>
    </source>
</evidence>
<dbReference type="GO" id="GO:0016036">
    <property type="term" value="P:cellular response to phosphate starvation"/>
    <property type="evidence" value="ECO:0007669"/>
    <property type="project" value="TreeGrafter"/>
</dbReference>
<comment type="catalytic activity">
    <reaction evidence="1">
        <text>ATP + protein L-histidine = ADP + protein N-phospho-L-histidine.</text>
        <dbReference type="EC" id="2.7.13.3"/>
    </reaction>
</comment>
<dbReference type="InterPro" id="IPR003661">
    <property type="entry name" value="HisK_dim/P_dom"/>
</dbReference>
<dbReference type="Proteomes" id="UP000230842">
    <property type="component" value="Unassembled WGS sequence"/>
</dbReference>
<dbReference type="InterPro" id="IPR050351">
    <property type="entry name" value="BphY/WalK/GraS-like"/>
</dbReference>
<keyword evidence="16" id="KW-1185">Reference proteome</keyword>
<dbReference type="SUPFAM" id="SSF47384">
    <property type="entry name" value="Homodimeric domain of signal transducing histidine kinase"/>
    <property type="match status" value="1"/>
</dbReference>
<dbReference type="GO" id="GO:0005886">
    <property type="term" value="C:plasma membrane"/>
    <property type="evidence" value="ECO:0007669"/>
    <property type="project" value="UniProtKB-SubCell"/>
</dbReference>
<evidence type="ECO:0000256" key="7">
    <source>
        <dbReference type="ARBA" id="ARBA00022741"/>
    </source>
</evidence>
<keyword evidence="5" id="KW-0597">Phosphoprotein</keyword>
<evidence type="ECO:0000256" key="5">
    <source>
        <dbReference type="ARBA" id="ARBA00022553"/>
    </source>
</evidence>
<keyword evidence="11" id="KW-0472">Membrane</keyword>
<comment type="caution">
    <text evidence="15">The sequence shown here is derived from an EMBL/GenBank/DDBJ whole genome shotgun (WGS) entry which is preliminary data.</text>
</comment>
<reference evidence="15 16" key="1">
    <citation type="submission" date="2017-11" db="EMBL/GenBank/DDBJ databases">
        <title>Genomic Encyclopedia of Archaeal and Bacterial Type Strains, Phase II (KMG-II): From Individual Species to Whole Genera.</title>
        <authorList>
            <person name="Goeker M."/>
        </authorList>
    </citation>
    <scope>NUCLEOTIDE SEQUENCE [LARGE SCALE GENOMIC DNA]</scope>
    <source>
        <strain evidence="15 16">DSM 27763</strain>
    </source>
</reference>
<dbReference type="AlphaFoldDB" id="A0A2M9BGP4"/>
<dbReference type="Pfam" id="PF02518">
    <property type="entry name" value="HATPase_c"/>
    <property type="match status" value="1"/>
</dbReference>
<dbReference type="GO" id="GO:0005524">
    <property type="term" value="F:ATP binding"/>
    <property type="evidence" value="ECO:0007669"/>
    <property type="project" value="UniProtKB-KW"/>
</dbReference>
<dbReference type="SMART" id="SM00387">
    <property type="entry name" value="HATPase_c"/>
    <property type="match status" value="1"/>
</dbReference>
<dbReference type="GO" id="GO:0004721">
    <property type="term" value="F:phosphoprotein phosphatase activity"/>
    <property type="evidence" value="ECO:0007669"/>
    <property type="project" value="TreeGrafter"/>
</dbReference>
<dbReference type="Gene3D" id="1.10.287.130">
    <property type="match status" value="1"/>
</dbReference>